<comment type="caution">
    <text evidence="3">The sequence shown here is derived from an EMBL/GenBank/DDBJ whole genome shotgun (WGS) entry which is preliminary data.</text>
</comment>
<evidence type="ECO:0000313" key="4">
    <source>
        <dbReference type="Proteomes" id="UP001596072"/>
    </source>
</evidence>
<feature type="compositionally biased region" description="Basic and acidic residues" evidence="1">
    <location>
        <begin position="9"/>
        <end position="18"/>
    </location>
</feature>
<protein>
    <submittedName>
        <fullName evidence="3">Rhodanese-like domain-containing protein</fullName>
    </submittedName>
</protein>
<dbReference type="SMART" id="SM00450">
    <property type="entry name" value="RHOD"/>
    <property type="match status" value="1"/>
</dbReference>
<dbReference type="InterPro" id="IPR036873">
    <property type="entry name" value="Rhodanese-like_dom_sf"/>
</dbReference>
<evidence type="ECO:0000259" key="2">
    <source>
        <dbReference type="PROSITE" id="PS50206"/>
    </source>
</evidence>
<dbReference type="Pfam" id="PF00581">
    <property type="entry name" value="Rhodanese"/>
    <property type="match status" value="1"/>
</dbReference>
<proteinExistence type="predicted"/>
<sequence length="110" mass="11568">MSQTTPEIDVERLARARSDGATVVDVREPGEYVAGHVPGSTLVPMGQLASRLDELDKTRPVHVVCASGNRSAAMTDLLRASGFDAYSVAGGTTAWARSGRPVETGTSRPN</sequence>
<reference evidence="4" key="1">
    <citation type="journal article" date="2019" name="Int. J. Syst. Evol. Microbiol.">
        <title>The Global Catalogue of Microorganisms (GCM) 10K type strain sequencing project: providing services to taxonomists for standard genome sequencing and annotation.</title>
        <authorList>
            <consortium name="The Broad Institute Genomics Platform"/>
            <consortium name="The Broad Institute Genome Sequencing Center for Infectious Disease"/>
            <person name="Wu L."/>
            <person name="Ma J."/>
        </authorList>
    </citation>
    <scope>NUCLEOTIDE SEQUENCE [LARGE SCALE GENOMIC DNA]</scope>
    <source>
        <strain evidence="4">YIM 94188</strain>
    </source>
</reference>
<dbReference type="InterPro" id="IPR050229">
    <property type="entry name" value="GlpE_sulfurtransferase"/>
</dbReference>
<feature type="domain" description="Rhodanese" evidence="2">
    <location>
        <begin position="17"/>
        <end position="104"/>
    </location>
</feature>
<evidence type="ECO:0000256" key="1">
    <source>
        <dbReference type="SAM" id="MobiDB-lite"/>
    </source>
</evidence>
<dbReference type="PANTHER" id="PTHR43031">
    <property type="entry name" value="FAD-DEPENDENT OXIDOREDUCTASE"/>
    <property type="match status" value="1"/>
</dbReference>
<feature type="region of interest" description="Disordered" evidence="1">
    <location>
        <begin position="1"/>
        <end position="22"/>
    </location>
</feature>
<dbReference type="CDD" id="cd00158">
    <property type="entry name" value="RHOD"/>
    <property type="match status" value="1"/>
</dbReference>
<keyword evidence="4" id="KW-1185">Reference proteome</keyword>
<organism evidence="3 4">
    <name type="scientific">Nocardioides vastitatis</name>
    <dbReference type="NCBI Taxonomy" id="2568655"/>
    <lineage>
        <taxon>Bacteria</taxon>
        <taxon>Bacillati</taxon>
        <taxon>Actinomycetota</taxon>
        <taxon>Actinomycetes</taxon>
        <taxon>Propionibacteriales</taxon>
        <taxon>Nocardioidaceae</taxon>
        <taxon>Nocardioides</taxon>
    </lineage>
</organism>
<name>A0ABW0ZLH3_9ACTN</name>
<accession>A0ABW0ZLH3</accession>
<dbReference type="EMBL" id="JBHSNS010000011">
    <property type="protein sequence ID" value="MFC5730882.1"/>
    <property type="molecule type" value="Genomic_DNA"/>
</dbReference>
<dbReference type="PROSITE" id="PS50206">
    <property type="entry name" value="RHODANESE_3"/>
    <property type="match status" value="1"/>
</dbReference>
<dbReference type="InterPro" id="IPR001763">
    <property type="entry name" value="Rhodanese-like_dom"/>
</dbReference>
<dbReference type="SUPFAM" id="SSF52821">
    <property type="entry name" value="Rhodanese/Cell cycle control phosphatase"/>
    <property type="match status" value="1"/>
</dbReference>
<gene>
    <name evidence="3" type="ORF">ACFPQB_18320</name>
</gene>
<dbReference type="Gene3D" id="3.40.250.10">
    <property type="entry name" value="Rhodanese-like domain"/>
    <property type="match status" value="1"/>
</dbReference>
<dbReference type="PANTHER" id="PTHR43031:SF1">
    <property type="entry name" value="PYRIDINE NUCLEOTIDE-DISULPHIDE OXIDOREDUCTASE"/>
    <property type="match status" value="1"/>
</dbReference>
<dbReference type="Proteomes" id="UP001596072">
    <property type="component" value="Unassembled WGS sequence"/>
</dbReference>
<dbReference type="RefSeq" id="WP_136432167.1">
    <property type="nucleotide sequence ID" value="NZ_JBHSNS010000011.1"/>
</dbReference>
<evidence type="ECO:0000313" key="3">
    <source>
        <dbReference type="EMBL" id="MFC5730882.1"/>
    </source>
</evidence>